<dbReference type="EMBL" id="JARJCM010000003">
    <property type="protein sequence ID" value="KAJ7046260.1"/>
    <property type="molecule type" value="Genomic_DNA"/>
</dbReference>
<dbReference type="Proteomes" id="UP001218188">
    <property type="component" value="Unassembled WGS sequence"/>
</dbReference>
<organism evidence="2 3">
    <name type="scientific">Mycena alexandri</name>
    <dbReference type="NCBI Taxonomy" id="1745969"/>
    <lineage>
        <taxon>Eukaryota</taxon>
        <taxon>Fungi</taxon>
        <taxon>Dikarya</taxon>
        <taxon>Basidiomycota</taxon>
        <taxon>Agaricomycotina</taxon>
        <taxon>Agaricomycetes</taxon>
        <taxon>Agaricomycetidae</taxon>
        <taxon>Agaricales</taxon>
        <taxon>Marasmiineae</taxon>
        <taxon>Mycenaceae</taxon>
        <taxon>Mycena</taxon>
    </lineage>
</organism>
<dbReference type="AlphaFoldDB" id="A0AAD6TJ57"/>
<sequence>MQMNIFIQDVEQRGAAGQLFHNMLWALALLALAVWFTQEPHHLARRQRGRNPRYYAEHWVLRIIRDNIRAFGFWLAQVARPRGQPEHRRSTRARRFTRRNFLRQRRAEGEVVQPQEDEYADMPPLEDIPVRSFVDELFVNDPLTRMTHLAPDYLNRLRTRIHLEATSGEGTREEEQ</sequence>
<keyword evidence="3" id="KW-1185">Reference proteome</keyword>
<keyword evidence="1" id="KW-1133">Transmembrane helix</keyword>
<comment type="caution">
    <text evidence="2">The sequence shown here is derived from an EMBL/GenBank/DDBJ whole genome shotgun (WGS) entry which is preliminary data.</text>
</comment>
<evidence type="ECO:0000313" key="2">
    <source>
        <dbReference type="EMBL" id="KAJ7046260.1"/>
    </source>
</evidence>
<gene>
    <name evidence="2" type="ORF">C8F04DRAFT_1248512</name>
</gene>
<keyword evidence="1" id="KW-0472">Membrane</keyword>
<name>A0AAD6TJ57_9AGAR</name>
<evidence type="ECO:0000256" key="1">
    <source>
        <dbReference type="SAM" id="Phobius"/>
    </source>
</evidence>
<feature type="transmembrane region" description="Helical" evidence="1">
    <location>
        <begin position="20"/>
        <end position="38"/>
    </location>
</feature>
<keyword evidence="1" id="KW-0812">Transmembrane</keyword>
<evidence type="ECO:0000313" key="3">
    <source>
        <dbReference type="Proteomes" id="UP001218188"/>
    </source>
</evidence>
<protein>
    <submittedName>
        <fullName evidence="2">Uncharacterized protein</fullName>
    </submittedName>
</protein>
<accession>A0AAD6TJ57</accession>
<proteinExistence type="predicted"/>
<reference evidence="2" key="1">
    <citation type="submission" date="2023-03" db="EMBL/GenBank/DDBJ databases">
        <title>Massive genome expansion in bonnet fungi (Mycena s.s.) driven by repeated elements and novel gene families across ecological guilds.</title>
        <authorList>
            <consortium name="Lawrence Berkeley National Laboratory"/>
            <person name="Harder C.B."/>
            <person name="Miyauchi S."/>
            <person name="Viragh M."/>
            <person name="Kuo A."/>
            <person name="Thoen E."/>
            <person name="Andreopoulos B."/>
            <person name="Lu D."/>
            <person name="Skrede I."/>
            <person name="Drula E."/>
            <person name="Henrissat B."/>
            <person name="Morin E."/>
            <person name="Kohler A."/>
            <person name="Barry K."/>
            <person name="LaButti K."/>
            <person name="Morin E."/>
            <person name="Salamov A."/>
            <person name="Lipzen A."/>
            <person name="Mereny Z."/>
            <person name="Hegedus B."/>
            <person name="Baldrian P."/>
            <person name="Stursova M."/>
            <person name="Weitz H."/>
            <person name="Taylor A."/>
            <person name="Grigoriev I.V."/>
            <person name="Nagy L.G."/>
            <person name="Martin F."/>
            <person name="Kauserud H."/>
        </authorList>
    </citation>
    <scope>NUCLEOTIDE SEQUENCE</scope>
    <source>
        <strain evidence="2">CBHHK200</strain>
    </source>
</reference>